<gene>
    <name evidence="2" type="ORF">U6A24_17225</name>
</gene>
<dbReference type="GO" id="GO:0004519">
    <property type="term" value="F:endonuclease activity"/>
    <property type="evidence" value="ECO:0007669"/>
    <property type="project" value="UniProtKB-KW"/>
</dbReference>
<evidence type="ECO:0000313" key="3">
    <source>
        <dbReference type="Proteomes" id="UP001327027"/>
    </source>
</evidence>
<dbReference type="InterPro" id="IPR047216">
    <property type="entry name" value="Endonuclease_DUF559_bact"/>
</dbReference>
<dbReference type="SUPFAM" id="SSF52980">
    <property type="entry name" value="Restriction endonuclease-like"/>
    <property type="match status" value="1"/>
</dbReference>
<keyword evidence="2" id="KW-0255">Endonuclease</keyword>
<dbReference type="CDD" id="cd01038">
    <property type="entry name" value="Endonuclease_DUF559"/>
    <property type="match status" value="1"/>
</dbReference>
<protein>
    <submittedName>
        <fullName evidence="2">Endonuclease domain-containing protein</fullName>
    </submittedName>
</protein>
<keyword evidence="2" id="KW-0378">Hydrolase</keyword>
<comment type="caution">
    <text evidence="2">The sequence shown here is derived from an EMBL/GenBank/DDBJ whole genome shotgun (WGS) entry which is preliminary data.</text>
</comment>
<dbReference type="PANTHER" id="PTHR38590:SF1">
    <property type="entry name" value="BLL0828 PROTEIN"/>
    <property type="match status" value="1"/>
</dbReference>
<evidence type="ECO:0000259" key="1">
    <source>
        <dbReference type="Pfam" id="PF04480"/>
    </source>
</evidence>
<keyword evidence="2" id="KW-0540">Nuclease</keyword>
<keyword evidence="3" id="KW-1185">Reference proteome</keyword>
<dbReference type="Proteomes" id="UP001327027">
    <property type="component" value="Unassembled WGS sequence"/>
</dbReference>
<evidence type="ECO:0000313" key="2">
    <source>
        <dbReference type="EMBL" id="MEB3347220.1"/>
    </source>
</evidence>
<dbReference type="Gene3D" id="3.40.960.10">
    <property type="entry name" value="VSR Endonuclease"/>
    <property type="match status" value="1"/>
</dbReference>
<dbReference type="Pfam" id="PF04480">
    <property type="entry name" value="DUF559"/>
    <property type="match status" value="1"/>
</dbReference>
<sequence>MSKKRKIIPYNPKLKELARQLRNNSTKAEIILWLKLKGKQMHGYDFHRQKPIDDYILDFFCHELMLGIEIDGYSHELIEIYQKDQKKEKRMNELGITILRFTDNQVLKDMFNVLLSIEDYIRRFEKHTPSPSQEGN</sequence>
<dbReference type="InterPro" id="IPR011335">
    <property type="entry name" value="Restrct_endonuc-II-like"/>
</dbReference>
<reference evidence="2 3" key="1">
    <citation type="journal article" date="2013" name="Int. J. Syst. Evol. Microbiol.">
        <title>Aquimarina gracilis sp. nov., isolated from the gut microflora of a mussel, Mytilus coruscus, and emended description of Aquimarina spongiae.</title>
        <authorList>
            <person name="Park S.C."/>
            <person name="Choe H.N."/>
            <person name="Baik K.S."/>
            <person name="Seong C.N."/>
        </authorList>
    </citation>
    <scope>NUCLEOTIDE SEQUENCE [LARGE SCALE GENOMIC DNA]</scope>
    <source>
        <strain evidence="2 3">PSC32</strain>
    </source>
</reference>
<accession>A0ABU5ZZG7</accession>
<feature type="domain" description="DUF559" evidence="1">
    <location>
        <begin position="13"/>
        <end position="120"/>
    </location>
</feature>
<proteinExistence type="predicted"/>
<name>A0ABU5ZZG7_9FLAO</name>
<dbReference type="PANTHER" id="PTHR38590">
    <property type="entry name" value="BLL0828 PROTEIN"/>
    <property type="match status" value="1"/>
</dbReference>
<dbReference type="RefSeq" id="WP_324181245.1">
    <property type="nucleotide sequence ID" value="NZ_BAABAW010000025.1"/>
</dbReference>
<dbReference type="EMBL" id="JAYKLX010000008">
    <property type="protein sequence ID" value="MEB3347220.1"/>
    <property type="molecule type" value="Genomic_DNA"/>
</dbReference>
<dbReference type="InterPro" id="IPR007569">
    <property type="entry name" value="DUF559"/>
</dbReference>
<organism evidence="2 3">
    <name type="scientific">Aquimarina gracilis</name>
    <dbReference type="NCBI Taxonomy" id="874422"/>
    <lineage>
        <taxon>Bacteria</taxon>
        <taxon>Pseudomonadati</taxon>
        <taxon>Bacteroidota</taxon>
        <taxon>Flavobacteriia</taxon>
        <taxon>Flavobacteriales</taxon>
        <taxon>Flavobacteriaceae</taxon>
        <taxon>Aquimarina</taxon>
    </lineage>
</organism>